<proteinExistence type="predicted"/>
<name>A0A4Y7IIP6_PAPSO</name>
<accession>A0A4Y7IIP6</accession>
<evidence type="ECO:0000313" key="3">
    <source>
        <dbReference type="Proteomes" id="UP000316621"/>
    </source>
</evidence>
<dbReference type="OrthoDB" id="1845954at2759"/>
<feature type="signal peptide" evidence="1">
    <location>
        <begin position="1"/>
        <end position="31"/>
    </location>
</feature>
<dbReference type="Gramene" id="RZC47325">
    <property type="protein sequence ID" value="RZC47325"/>
    <property type="gene ID" value="C5167_040269"/>
</dbReference>
<sequence>MSKTTSLCFSPLFIGLIFILAALMNSEGVDGVKCTEVPFTDATCDFMCRNHFGPNVPIVWWKYHEKSLLFLDKNWCTCCVDNQYLNEGLHTCALIPYNPVPDLPAELACLVRCEENLGYDFPISAANYIEISLNFLENNTCQCCTKVSG</sequence>
<keyword evidence="3" id="KW-1185">Reference proteome</keyword>
<feature type="chain" id="PRO_5021442719" evidence="1">
    <location>
        <begin position="32"/>
        <end position="149"/>
    </location>
</feature>
<gene>
    <name evidence="2" type="ORF">C5167_040269</name>
</gene>
<evidence type="ECO:0000256" key="1">
    <source>
        <dbReference type="SAM" id="SignalP"/>
    </source>
</evidence>
<dbReference type="Proteomes" id="UP000316621">
    <property type="component" value="Chromosome 1"/>
</dbReference>
<protein>
    <submittedName>
        <fullName evidence="2">Uncharacterized protein</fullName>
    </submittedName>
</protein>
<organism evidence="2 3">
    <name type="scientific">Papaver somniferum</name>
    <name type="common">Opium poppy</name>
    <dbReference type="NCBI Taxonomy" id="3469"/>
    <lineage>
        <taxon>Eukaryota</taxon>
        <taxon>Viridiplantae</taxon>
        <taxon>Streptophyta</taxon>
        <taxon>Embryophyta</taxon>
        <taxon>Tracheophyta</taxon>
        <taxon>Spermatophyta</taxon>
        <taxon>Magnoliopsida</taxon>
        <taxon>Ranunculales</taxon>
        <taxon>Papaveraceae</taxon>
        <taxon>Papaveroideae</taxon>
        <taxon>Papaver</taxon>
    </lineage>
</organism>
<dbReference type="EMBL" id="CM010715">
    <property type="protein sequence ID" value="RZC47325.1"/>
    <property type="molecule type" value="Genomic_DNA"/>
</dbReference>
<keyword evidence="1" id="KW-0732">Signal</keyword>
<evidence type="ECO:0000313" key="2">
    <source>
        <dbReference type="EMBL" id="RZC47325.1"/>
    </source>
</evidence>
<reference evidence="2 3" key="1">
    <citation type="journal article" date="2018" name="Science">
        <title>The opium poppy genome and morphinan production.</title>
        <authorList>
            <person name="Guo L."/>
            <person name="Winzer T."/>
            <person name="Yang X."/>
            <person name="Li Y."/>
            <person name="Ning Z."/>
            <person name="He Z."/>
            <person name="Teodor R."/>
            <person name="Lu Y."/>
            <person name="Bowser T.A."/>
            <person name="Graham I.A."/>
            <person name="Ye K."/>
        </authorList>
    </citation>
    <scope>NUCLEOTIDE SEQUENCE [LARGE SCALE GENOMIC DNA]</scope>
    <source>
        <strain evidence="3">cv. HN1</strain>
        <tissue evidence="2">Leaves</tissue>
    </source>
</reference>
<dbReference type="AlphaFoldDB" id="A0A4Y7IIP6"/>